<dbReference type="InterPro" id="IPR019793">
    <property type="entry name" value="Peroxidases_heam-ligand_BS"/>
</dbReference>
<dbReference type="GO" id="GO:0020037">
    <property type="term" value="F:heme binding"/>
    <property type="evidence" value="ECO:0007669"/>
    <property type="project" value="InterPro"/>
</dbReference>
<keyword evidence="5" id="KW-0964">Secreted</keyword>
<evidence type="ECO:0000256" key="6">
    <source>
        <dbReference type="ARBA" id="ARBA00022559"/>
    </source>
</evidence>
<dbReference type="STRING" id="79200.A0A166F356"/>
<keyword evidence="7" id="KW-0349">Heme</keyword>
<evidence type="ECO:0000256" key="14">
    <source>
        <dbReference type="ARBA" id="ARBA00023324"/>
    </source>
</evidence>
<evidence type="ECO:0000256" key="17">
    <source>
        <dbReference type="PIRSR" id="PIRSR600823-5"/>
    </source>
</evidence>
<gene>
    <name evidence="20" type="ORF">DCAR_008121</name>
</gene>
<dbReference type="PROSITE" id="PS00435">
    <property type="entry name" value="PEROXIDASE_1"/>
    <property type="match status" value="1"/>
</dbReference>
<feature type="binding site" evidence="16">
    <location>
        <position position="129"/>
    </location>
    <ligand>
        <name>Ca(2+)</name>
        <dbReference type="ChEBI" id="CHEBI:29108"/>
        <label>2</label>
    </ligand>
</feature>
<feature type="binding site" evidence="16">
    <location>
        <position position="179"/>
    </location>
    <ligand>
        <name>Ca(2+)</name>
        <dbReference type="ChEBI" id="CHEBI:29108"/>
        <label>2</label>
    </ligand>
</feature>
<dbReference type="Gene3D" id="1.10.420.10">
    <property type="entry name" value="Peroxidase, domain 2"/>
    <property type="match status" value="1"/>
</dbReference>
<dbReference type="AlphaFoldDB" id="A0A166F356"/>
<dbReference type="InterPro" id="IPR002016">
    <property type="entry name" value="Haem_peroxidase"/>
</dbReference>
<dbReference type="SUPFAM" id="SSF48113">
    <property type="entry name" value="Heme-dependent peroxidases"/>
    <property type="match status" value="1"/>
</dbReference>
<keyword evidence="10" id="KW-0560">Oxidoreductase</keyword>
<accession>A0A166F356</accession>
<evidence type="ECO:0000256" key="5">
    <source>
        <dbReference type="ARBA" id="ARBA00022525"/>
    </source>
</evidence>
<evidence type="ECO:0000256" key="4">
    <source>
        <dbReference type="ARBA" id="ARBA00012313"/>
    </source>
</evidence>
<dbReference type="FunFam" id="1.10.420.10:FF:000008">
    <property type="entry name" value="Peroxidase"/>
    <property type="match status" value="1"/>
</dbReference>
<dbReference type="GO" id="GO:0046872">
    <property type="term" value="F:metal ion binding"/>
    <property type="evidence" value="ECO:0007669"/>
    <property type="project" value="UniProtKB-KW"/>
</dbReference>
<reference evidence="20" key="1">
    <citation type="journal article" date="2016" name="Nat. Genet.">
        <title>A high-quality carrot genome assembly provides new insights into carotenoid accumulation and asterid genome evolution.</title>
        <authorList>
            <person name="Iorizzo M."/>
            <person name="Ellison S."/>
            <person name="Senalik D."/>
            <person name="Zeng P."/>
            <person name="Satapoomin P."/>
            <person name="Huang J."/>
            <person name="Bowman M."/>
            <person name="Iovene M."/>
            <person name="Sanseverino W."/>
            <person name="Cavagnaro P."/>
            <person name="Yildiz M."/>
            <person name="Macko-Podgorni A."/>
            <person name="Moranska E."/>
            <person name="Grzebelus E."/>
            <person name="Grzebelus D."/>
            <person name="Ashrafi H."/>
            <person name="Zheng Z."/>
            <person name="Cheng S."/>
            <person name="Spooner D."/>
            <person name="Van Deynze A."/>
            <person name="Simon P."/>
        </authorList>
    </citation>
    <scope>NUCLEOTIDE SEQUENCE [LARGE SCALE GENOMIC DNA]</scope>
    <source>
        <tissue evidence="20">Leaf</tissue>
    </source>
</reference>
<feature type="binding site" description="axial binding residue" evidence="16">
    <location>
        <position position="128"/>
    </location>
    <ligand>
        <name>heme b</name>
        <dbReference type="ChEBI" id="CHEBI:60344"/>
    </ligand>
    <ligandPart>
        <name>Fe</name>
        <dbReference type="ChEBI" id="CHEBI:18248"/>
    </ligandPart>
</feature>
<protein>
    <recommendedName>
        <fullName evidence="4">peroxidase</fullName>
        <ecNumber evidence="4">1.11.1.7</ecNumber>
    </recommendedName>
</protein>
<dbReference type="InterPro" id="IPR010255">
    <property type="entry name" value="Haem_peroxidase_sf"/>
</dbReference>
<evidence type="ECO:0000256" key="3">
    <source>
        <dbReference type="ARBA" id="ARBA00006873"/>
    </source>
</evidence>
<comment type="similarity">
    <text evidence="3">Belongs to the peroxidase family. Ascorbate peroxidase subfamily.</text>
</comment>
<feature type="binding site" evidence="15">
    <location>
        <position position="98"/>
    </location>
    <ligand>
        <name>substrate</name>
    </ligand>
</feature>
<proteinExistence type="inferred from homology"/>
<evidence type="ECO:0000256" key="7">
    <source>
        <dbReference type="ARBA" id="ARBA00022617"/>
    </source>
</evidence>
<dbReference type="PRINTS" id="PR00461">
    <property type="entry name" value="PLPEROXIDASE"/>
</dbReference>
<organism evidence="20">
    <name type="scientific">Daucus carota subsp. sativus</name>
    <name type="common">Carrot</name>
    <dbReference type="NCBI Taxonomy" id="79200"/>
    <lineage>
        <taxon>Eukaryota</taxon>
        <taxon>Viridiplantae</taxon>
        <taxon>Streptophyta</taxon>
        <taxon>Embryophyta</taxon>
        <taxon>Tracheophyta</taxon>
        <taxon>Spermatophyta</taxon>
        <taxon>Magnoliopsida</taxon>
        <taxon>eudicotyledons</taxon>
        <taxon>Gunneridae</taxon>
        <taxon>Pentapetalae</taxon>
        <taxon>asterids</taxon>
        <taxon>campanulids</taxon>
        <taxon>Apiales</taxon>
        <taxon>Apiaceae</taxon>
        <taxon>Apioideae</taxon>
        <taxon>Scandiceae</taxon>
        <taxon>Daucinae</taxon>
        <taxon>Daucus</taxon>
        <taxon>Daucus sect. Daucus</taxon>
    </lineage>
</organism>
<comment type="cofactor">
    <cofactor evidence="16">
        <name>Ca(2+)</name>
        <dbReference type="ChEBI" id="CHEBI:29108"/>
    </cofactor>
    <text evidence="16">Binds 2 calcium ions per subunit.</text>
</comment>
<evidence type="ECO:0000313" key="20">
    <source>
        <dbReference type="EMBL" id="KZN07284.1"/>
    </source>
</evidence>
<keyword evidence="14" id="KW-0376">Hydrogen peroxide</keyword>
<keyword evidence="13" id="KW-0325">Glycoprotein</keyword>
<feature type="binding site" evidence="16">
    <location>
        <position position="187"/>
    </location>
    <ligand>
        <name>Ca(2+)</name>
        <dbReference type="ChEBI" id="CHEBI:29108"/>
        <label>2</label>
    </ligand>
</feature>
<keyword evidence="18" id="KW-0732">Signal</keyword>
<comment type="catalytic activity">
    <reaction evidence="1">
        <text>2 a phenolic donor + H2O2 = 2 a phenolic radical donor + 2 H2O</text>
        <dbReference type="Rhea" id="RHEA:56136"/>
        <dbReference type="ChEBI" id="CHEBI:15377"/>
        <dbReference type="ChEBI" id="CHEBI:16240"/>
        <dbReference type="ChEBI" id="CHEBI:139520"/>
        <dbReference type="ChEBI" id="CHEBI:139521"/>
        <dbReference type="EC" id="1.11.1.7"/>
    </reaction>
</comment>
<keyword evidence="6" id="KW-0575">Peroxidase</keyword>
<dbReference type="GO" id="GO:0140825">
    <property type="term" value="F:lactoperoxidase activity"/>
    <property type="evidence" value="ECO:0007669"/>
    <property type="project" value="UniProtKB-EC"/>
</dbReference>
<evidence type="ECO:0000256" key="9">
    <source>
        <dbReference type="ARBA" id="ARBA00022837"/>
    </source>
</evidence>
<dbReference type="EC" id="1.11.1.7" evidence="4"/>
<keyword evidence="9 16" id="KW-0106">Calcium</keyword>
<evidence type="ECO:0000256" key="11">
    <source>
        <dbReference type="ARBA" id="ARBA00023004"/>
    </source>
</evidence>
<name>A0A166F356_DAUCS</name>
<evidence type="ECO:0000256" key="12">
    <source>
        <dbReference type="ARBA" id="ARBA00023157"/>
    </source>
</evidence>
<dbReference type="InterPro" id="IPR033905">
    <property type="entry name" value="Secretory_peroxidase"/>
</dbReference>
<evidence type="ECO:0000256" key="1">
    <source>
        <dbReference type="ARBA" id="ARBA00000189"/>
    </source>
</evidence>
<keyword evidence="12 17" id="KW-1015">Disulfide bond</keyword>
<feature type="signal peptide" evidence="18">
    <location>
        <begin position="1"/>
        <end position="22"/>
    </location>
</feature>
<dbReference type="Pfam" id="PF00141">
    <property type="entry name" value="peroxidase"/>
    <property type="match status" value="1"/>
</dbReference>
<keyword evidence="8 16" id="KW-0479">Metal-binding</keyword>
<dbReference type="OMA" id="NALEMHC"/>
<evidence type="ECO:0000256" key="16">
    <source>
        <dbReference type="PIRSR" id="PIRSR600823-3"/>
    </source>
</evidence>
<dbReference type="Gramene" id="KZN07284">
    <property type="protein sequence ID" value="KZN07284"/>
    <property type="gene ID" value="DCAR_008121"/>
</dbReference>
<evidence type="ECO:0000256" key="18">
    <source>
        <dbReference type="SAM" id="SignalP"/>
    </source>
</evidence>
<comment type="cofactor">
    <cofactor evidence="16">
        <name>heme b</name>
        <dbReference type="ChEBI" id="CHEBI:60344"/>
    </cofactor>
    <text evidence="16">Binds 1 heme b (iron(II)-protoporphyrin IX) group per subunit.</text>
</comment>
<keyword evidence="11 16" id="KW-0408">Iron</keyword>
<feature type="disulfide bond" evidence="17">
    <location>
        <begin position="135"/>
        <end position="167"/>
    </location>
</feature>
<comment type="caution">
    <text evidence="20">The sequence shown here is derived from an EMBL/GenBank/DDBJ whole genome shotgun (WGS) entry which is preliminary data.</text>
</comment>
<sequence>MAASKISAVWLLLALVIAMANGQGLKVGFYVKTCPSVESIVKKTIDDVIAVSPSLGGPLLRMHFHDCFVRLKGPSWNVETGRRDGRVSISNEALTNLPSPFSNITTLIQGWQRKGLTPKDLVVLSGSHTIGTSHCPAFTNRLYNFTGKGDTDPSLDSNYIAELKKKCAPNDQTTLVEMDPGSFKTFDKNYYALVRKRRGLFQSDSALLNSSKTRIYVRHQAEHFKSSFFEDFGNSMVKMGRIEVLTGSAGEIRKVCGRVN</sequence>
<evidence type="ECO:0000256" key="10">
    <source>
        <dbReference type="ARBA" id="ARBA00023002"/>
    </source>
</evidence>
<dbReference type="GO" id="GO:0006979">
    <property type="term" value="P:response to oxidative stress"/>
    <property type="evidence" value="ECO:0007669"/>
    <property type="project" value="InterPro"/>
</dbReference>
<feature type="domain" description="Plant heme peroxidase family profile" evidence="19">
    <location>
        <begin position="59"/>
        <end position="260"/>
    </location>
</feature>
<dbReference type="InterPro" id="IPR000823">
    <property type="entry name" value="Peroxidase_pln"/>
</dbReference>
<dbReference type="PRINTS" id="PR00458">
    <property type="entry name" value="PEROXIDASE"/>
</dbReference>
<dbReference type="CDD" id="cd00693">
    <property type="entry name" value="secretory_peroxidase"/>
    <property type="match status" value="1"/>
</dbReference>
<dbReference type="Gene3D" id="1.10.520.10">
    <property type="match status" value="1"/>
</dbReference>
<evidence type="ECO:0000256" key="2">
    <source>
        <dbReference type="ARBA" id="ARBA00002322"/>
    </source>
</evidence>
<evidence type="ECO:0000256" key="8">
    <source>
        <dbReference type="ARBA" id="ARBA00022723"/>
    </source>
</evidence>
<dbReference type="InterPro" id="IPR019794">
    <property type="entry name" value="Peroxidases_AS"/>
</dbReference>
<evidence type="ECO:0000259" key="19">
    <source>
        <dbReference type="PROSITE" id="PS50873"/>
    </source>
</evidence>
<dbReference type="PANTHER" id="PTHR31235">
    <property type="entry name" value="PEROXIDASE 25-RELATED"/>
    <property type="match status" value="1"/>
</dbReference>
<dbReference type="PROSITE" id="PS50873">
    <property type="entry name" value="PEROXIDASE_4"/>
    <property type="match status" value="1"/>
</dbReference>
<comment type="function">
    <text evidence="2">Removal of H(2)O(2), oxidation of toxic reductants, biosynthesis and degradation of lignin, suberization, auxin catabolism, response to environmental stresses such as wounding, pathogen attack and oxidative stress. These functions might be dependent on each isozyme/isoform in each plant tissue.</text>
</comment>
<evidence type="ECO:0000256" key="15">
    <source>
        <dbReference type="PIRSR" id="PIRSR600823-2"/>
    </source>
</evidence>
<feature type="chain" id="PRO_5007873113" description="peroxidase" evidence="18">
    <location>
        <begin position="23"/>
        <end position="260"/>
    </location>
</feature>
<dbReference type="GO" id="GO:0042744">
    <property type="term" value="P:hydrogen peroxide catabolic process"/>
    <property type="evidence" value="ECO:0007669"/>
    <property type="project" value="UniProtKB-KW"/>
</dbReference>
<dbReference type="PROSITE" id="PS00436">
    <property type="entry name" value="PEROXIDASE_2"/>
    <property type="match status" value="1"/>
</dbReference>
<dbReference type="EMBL" id="LNRQ01000002">
    <property type="protein sequence ID" value="KZN07284.1"/>
    <property type="molecule type" value="Genomic_DNA"/>
</dbReference>
<evidence type="ECO:0000256" key="13">
    <source>
        <dbReference type="ARBA" id="ARBA00023180"/>
    </source>
</evidence>